<protein>
    <recommendedName>
        <fullName evidence="4">DUF998 domain-containing protein</fullName>
    </recommendedName>
</protein>
<keyword evidence="3" id="KW-1185">Reference proteome</keyword>
<keyword evidence="1" id="KW-0812">Transmembrane</keyword>
<accession>A0A7Y9JN61</accession>
<sequence>MPQDPTAFDRAAAVTRSLLGWGVVVGPFYLVIGVALALTRPGFDLSRHALSLLTLGEFG</sequence>
<organism evidence="2 3">
    <name type="scientific">Microbacterium pseudoresistens</name>
    <dbReference type="NCBI Taxonomy" id="640634"/>
    <lineage>
        <taxon>Bacteria</taxon>
        <taxon>Bacillati</taxon>
        <taxon>Actinomycetota</taxon>
        <taxon>Actinomycetes</taxon>
        <taxon>Micrococcales</taxon>
        <taxon>Microbacteriaceae</taxon>
        <taxon>Microbacterium</taxon>
    </lineage>
</organism>
<dbReference type="RefSeq" id="WP_218844407.1">
    <property type="nucleotide sequence ID" value="NZ_BAABLC010000003.1"/>
</dbReference>
<keyword evidence="1" id="KW-1133">Transmembrane helix</keyword>
<evidence type="ECO:0000313" key="2">
    <source>
        <dbReference type="EMBL" id="NYD53334.1"/>
    </source>
</evidence>
<proteinExistence type="predicted"/>
<dbReference type="AlphaFoldDB" id="A0A7Y9JN61"/>
<reference evidence="2 3" key="1">
    <citation type="submission" date="2020-07" db="EMBL/GenBank/DDBJ databases">
        <title>Sequencing the genomes of 1000 actinobacteria strains.</title>
        <authorList>
            <person name="Klenk H.-P."/>
        </authorList>
    </citation>
    <scope>NUCLEOTIDE SEQUENCE [LARGE SCALE GENOMIC DNA]</scope>
    <source>
        <strain evidence="2 3">DSM 22185</strain>
    </source>
</reference>
<gene>
    <name evidence="2" type="ORF">BKA02_000389</name>
</gene>
<comment type="caution">
    <text evidence="2">The sequence shown here is derived from an EMBL/GenBank/DDBJ whole genome shotgun (WGS) entry which is preliminary data.</text>
</comment>
<dbReference type="Proteomes" id="UP000552045">
    <property type="component" value="Unassembled WGS sequence"/>
</dbReference>
<feature type="transmembrane region" description="Helical" evidence="1">
    <location>
        <begin position="18"/>
        <end position="38"/>
    </location>
</feature>
<evidence type="ECO:0000256" key="1">
    <source>
        <dbReference type="SAM" id="Phobius"/>
    </source>
</evidence>
<evidence type="ECO:0000313" key="3">
    <source>
        <dbReference type="Proteomes" id="UP000552045"/>
    </source>
</evidence>
<dbReference type="EMBL" id="JACCBH010000001">
    <property type="protein sequence ID" value="NYD53334.1"/>
    <property type="molecule type" value="Genomic_DNA"/>
</dbReference>
<keyword evidence="1" id="KW-0472">Membrane</keyword>
<evidence type="ECO:0008006" key="4">
    <source>
        <dbReference type="Google" id="ProtNLM"/>
    </source>
</evidence>
<name>A0A7Y9JN61_9MICO</name>